<evidence type="ECO:0000256" key="1">
    <source>
        <dbReference type="ARBA" id="ARBA00004606"/>
    </source>
</evidence>
<feature type="coiled-coil region" evidence="8">
    <location>
        <begin position="60"/>
        <end position="87"/>
    </location>
</feature>
<evidence type="ECO:0000256" key="9">
    <source>
        <dbReference type="SAM" id="MobiDB-lite"/>
    </source>
</evidence>
<dbReference type="PANTHER" id="PTHR15896">
    <property type="entry name" value="GOLGI PHOSPHOPROTEIN 2/GP73-RELATED"/>
    <property type="match status" value="1"/>
</dbReference>
<keyword evidence="5 10" id="KW-1133">Transmembrane helix</keyword>
<dbReference type="Gene3D" id="1.10.287.1490">
    <property type="match status" value="1"/>
</dbReference>
<feature type="coiled-coil region" evidence="8">
    <location>
        <begin position="117"/>
        <end position="151"/>
    </location>
</feature>
<gene>
    <name evidence="11" type="ORF">D9C73_012566</name>
</gene>
<feature type="compositionally biased region" description="Basic and acidic residues" evidence="9">
    <location>
        <begin position="338"/>
        <end position="348"/>
    </location>
</feature>
<keyword evidence="4" id="KW-0735">Signal-anchor</keyword>
<dbReference type="STRING" id="240159.A0A4U5UUZ9"/>
<proteinExistence type="inferred from homology"/>
<dbReference type="PANTHER" id="PTHR15896:SF8">
    <property type="entry name" value="GOLGI MEMBRANE PROTEIN 1"/>
    <property type="match status" value="1"/>
</dbReference>
<comment type="similarity">
    <text evidence="2">Belongs to the GOLM family.</text>
</comment>
<sequence>MGGLGNGRRGGRSPPLMIGALIACILVLGFNYWVSSSRNLELQTKLYELEGQVRRGAAERGIAEMKKNEFQEEIQRQKEQISHIESLYKRQLEGAQNTCSQEKGTLQQNISSSTKTIQELKGQLNQLNDYLGKLQKELQSCQGNIKTLNNKLTYDMTHCQSQVLSQKELCDERVAAAKLEVQKKREKLTPPPGVSSQVDGAVKEDGAVVTVADAVKTATVVSHTPSASQPKENEPPELLTNEIIVDKAHVAQVDQLPAKDLSKVDSQSVPSVASVKQDVLPPPVGDVATEEGEAETSKLLTDNLTEDKNVGLMDAQTEDLEEELADYNGDDENEGEFEADKQAELARV</sequence>
<dbReference type="InterPro" id="IPR026139">
    <property type="entry name" value="GOLM1/CASC4"/>
</dbReference>
<evidence type="ECO:0000256" key="2">
    <source>
        <dbReference type="ARBA" id="ARBA00007474"/>
    </source>
</evidence>
<reference evidence="11 12" key="1">
    <citation type="submission" date="2019-01" db="EMBL/GenBank/DDBJ databases">
        <title>Genome Assembly of Collichthys lucidus.</title>
        <authorList>
            <person name="Cai M."/>
            <person name="Xiao S."/>
        </authorList>
    </citation>
    <scope>NUCLEOTIDE SEQUENCE [LARGE SCALE GENOMIC DNA]</scope>
    <source>
        <strain evidence="11">JT15FE1705JMU</strain>
        <tissue evidence="11">Muscle</tissue>
    </source>
</reference>
<dbReference type="AlphaFoldDB" id="A0A4U5UUZ9"/>
<protein>
    <submittedName>
        <fullName evidence="11">Golgi membrane protein 1</fullName>
    </submittedName>
</protein>
<keyword evidence="12" id="KW-1185">Reference proteome</keyword>
<evidence type="ECO:0000256" key="4">
    <source>
        <dbReference type="ARBA" id="ARBA00022968"/>
    </source>
</evidence>
<feature type="region of interest" description="Disordered" evidence="9">
    <location>
        <begin position="325"/>
        <end position="348"/>
    </location>
</feature>
<keyword evidence="7 10" id="KW-0472">Membrane</keyword>
<feature type="transmembrane region" description="Helical" evidence="10">
    <location>
        <begin position="16"/>
        <end position="34"/>
    </location>
</feature>
<dbReference type="EMBL" id="CM014088">
    <property type="protein sequence ID" value="TKS78608.1"/>
    <property type="molecule type" value="Genomic_DNA"/>
</dbReference>
<evidence type="ECO:0000256" key="6">
    <source>
        <dbReference type="ARBA" id="ARBA00023054"/>
    </source>
</evidence>
<feature type="compositionally biased region" description="Acidic residues" evidence="9">
    <location>
        <begin position="325"/>
        <end position="337"/>
    </location>
</feature>
<keyword evidence="3 10" id="KW-0812">Transmembrane</keyword>
<feature type="region of interest" description="Disordered" evidence="9">
    <location>
        <begin position="269"/>
        <end position="310"/>
    </location>
</feature>
<evidence type="ECO:0000256" key="3">
    <source>
        <dbReference type="ARBA" id="ARBA00022692"/>
    </source>
</evidence>
<dbReference type="Proteomes" id="UP000298787">
    <property type="component" value="Chromosome 11"/>
</dbReference>
<evidence type="ECO:0000256" key="7">
    <source>
        <dbReference type="ARBA" id="ARBA00023136"/>
    </source>
</evidence>
<evidence type="ECO:0000256" key="5">
    <source>
        <dbReference type="ARBA" id="ARBA00022989"/>
    </source>
</evidence>
<evidence type="ECO:0000256" key="8">
    <source>
        <dbReference type="SAM" id="Coils"/>
    </source>
</evidence>
<evidence type="ECO:0000313" key="12">
    <source>
        <dbReference type="Proteomes" id="UP000298787"/>
    </source>
</evidence>
<name>A0A4U5UUZ9_COLLU</name>
<comment type="subcellular location">
    <subcellularLocation>
        <location evidence="1">Membrane</location>
        <topology evidence="1">Single-pass type II membrane protein</topology>
    </subcellularLocation>
</comment>
<organism evidence="11 12">
    <name type="scientific">Collichthys lucidus</name>
    <name type="common">Big head croaker</name>
    <name type="synonym">Sciaena lucida</name>
    <dbReference type="NCBI Taxonomy" id="240159"/>
    <lineage>
        <taxon>Eukaryota</taxon>
        <taxon>Metazoa</taxon>
        <taxon>Chordata</taxon>
        <taxon>Craniata</taxon>
        <taxon>Vertebrata</taxon>
        <taxon>Euteleostomi</taxon>
        <taxon>Actinopterygii</taxon>
        <taxon>Neopterygii</taxon>
        <taxon>Teleostei</taxon>
        <taxon>Neoteleostei</taxon>
        <taxon>Acanthomorphata</taxon>
        <taxon>Eupercaria</taxon>
        <taxon>Sciaenidae</taxon>
        <taxon>Collichthys</taxon>
    </lineage>
</organism>
<keyword evidence="6 8" id="KW-0175">Coiled coil</keyword>
<evidence type="ECO:0000256" key="10">
    <source>
        <dbReference type="SAM" id="Phobius"/>
    </source>
</evidence>
<evidence type="ECO:0000313" key="11">
    <source>
        <dbReference type="EMBL" id="TKS78608.1"/>
    </source>
</evidence>
<dbReference type="PRINTS" id="PR02084">
    <property type="entry name" value="GOLM1CASC4"/>
</dbReference>
<dbReference type="GO" id="GO:0016020">
    <property type="term" value="C:membrane"/>
    <property type="evidence" value="ECO:0007669"/>
    <property type="project" value="UniProtKB-SubCell"/>
</dbReference>
<accession>A0A4U5UUZ9</accession>